<protein>
    <submittedName>
        <fullName evidence="2">Uncharacterized protein</fullName>
    </submittedName>
</protein>
<proteinExistence type="predicted"/>
<keyword evidence="3" id="KW-1185">Reference proteome</keyword>
<gene>
    <name evidence="2" type="ORF">Fot_37838</name>
</gene>
<feature type="compositionally biased region" description="Low complexity" evidence="1">
    <location>
        <begin position="78"/>
        <end position="89"/>
    </location>
</feature>
<name>A0ABD1S049_9LAMI</name>
<evidence type="ECO:0000256" key="1">
    <source>
        <dbReference type="SAM" id="MobiDB-lite"/>
    </source>
</evidence>
<sequence>MAMRGSLNQRSAPSACQLDDELMSSANATAVVQRKIREMYLEVLRLAYDIPASVTLYAPQPLPPRSPPMPLPPPARPTIPSSSAVVASAEEIHPSSNRDLALYTSQKDRV</sequence>
<reference evidence="3" key="1">
    <citation type="submission" date="2024-07" db="EMBL/GenBank/DDBJ databases">
        <title>Two chromosome-level genome assemblies of Korean endemic species Abeliophyllum distichum and Forsythia ovata (Oleaceae).</title>
        <authorList>
            <person name="Jang H."/>
        </authorList>
    </citation>
    <scope>NUCLEOTIDE SEQUENCE [LARGE SCALE GENOMIC DNA]</scope>
</reference>
<comment type="caution">
    <text evidence="2">The sequence shown here is derived from an EMBL/GenBank/DDBJ whole genome shotgun (WGS) entry which is preliminary data.</text>
</comment>
<accession>A0ABD1S049</accession>
<evidence type="ECO:0000313" key="3">
    <source>
        <dbReference type="Proteomes" id="UP001604277"/>
    </source>
</evidence>
<dbReference type="AlphaFoldDB" id="A0ABD1S049"/>
<dbReference type="EMBL" id="JBFOLJ010000011">
    <property type="protein sequence ID" value="KAL2494081.1"/>
    <property type="molecule type" value="Genomic_DNA"/>
</dbReference>
<organism evidence="2 3">
    <name type="scientific">Forsythia ovata</name>
    <dbReference type="NCBI Taxonomy" id="205694"/>
    <lineage>
        <taxon>Eukaryota</taxon>
        <taxon>Viridiplantae</taxon>
        <taxon>Streptophyta</taxon>
        <taxon>Embryophyta</taxon>
        <taxon>Tracheophyta</taxon>
        <taxon>Spermatophyta</taxon>
        <taxon>Magnoliopsida</taxon>
        <taxon>eudicotyledons</taxon>
        <taxon>Gunneridae</taxon>
        <taxon>Pentapetalae</taxon>
        <taxon>asterids</taxon>
        <taxon>lamiids</taxon>
        <taxon>Lamiales</taxon>
        <taxon>Oleaceae</taxon>
        <taxon>Forsythieae</taxon>
        <taxon>Forsythia</taxon>
    </lineage>
</organism>
<feature type="region of interest" description="Disordered" evidence="1">
    <location>
        <begin position="64"/>
        <end position="92"/>
    </location>
</feature>
<evidence type="ECO:0000313" key="2">
    <source>
        <dbReference type="EMBL" id="KAL2494081.1"/>
    </source>
</evidence>
<feature type="compositionally biased region" description="Pro residues" evidence="1">
    <location>
        <begin position="64"/>
        <end position="77"/>
    </location>
</feature>
<dbReference type="Proteomes" id="UP001604277">
    <property type="component" value="Unassembled WGS sequence"/>
</dbReference>